<dbReference type="Pfam" id="PF13649">
    <property type="entry name" value="Methyltransf_25"/>
    <property type="match status" value="1"/>
</dbReference>
<keyword evidence="3" id="KW-0808">Transferase</keyword>
<dbReference type="PANTHER" id="PTHR42912:SF80">
    <property type="entry name" value="METHYLTRANSFERASE DOMAIN-CONTAINING PROTEIN"/>
    <property type="match status" value="1"/>
</dbReference>
<feature type="domain" description="Methyltransferase" evidence="2">
    <location>
        <begin position="105"/>
        <end position="201"/>
    </location>
</feature>
<reference evidence="3" key="2">
    <citation type="journal article" date="2022" name="Microbiol. Resour. Announc.">
        <title>Metagenome Sequencing to Explore Phylogenomics of Terrestrial Cyanobacteria.</title>
        <authorList>
            <person name="Ward R.D."/>
            <person name="Stajich J.E."/>
            <person name="Johansen J.R."/>
            <person name="Huntemann M."/>
            <person name="Clum A."/>
            <person name="Foster B."/>
            <person name="Foster B."/>
            <person name="Roux S."/>
            <person name="Palaniappan K."/>
            <person name="Varghese N."/>
            <person name="Mukherjee S."/>
            <person name="Reddy T.B.K."/>
            <person name="Daum C."/>
            <person name="Copeland A."/>
            <person name="Chen I.A."/>
            <person name="Ivanova N.N."/>
            <person name="Kyrpides N.C."/>
            <person name="Shapiro N."/>
            <person name="Eloe-Fadrosh E.A."/>
            <person name="Pietrasiak N."/>
        </authorList>
    </citation>
    <scope>NUCLEOTIDE SEQUENCE</scope>
    <source>
        <strain evidence="3">UHER 2000/2452</strain>
    </source>
</reference>
<protein>
    <submittedName>
        <fullName evidence="3">Class I SAM-dependent methyltransferase</fullName>
    </submittedName>
</protein>
<sequence>MAVRKDTIFERFLAPIFQNFLIDRDALMRYYKSRDWEQVSNRFRQPNFTYPNYYQAHNFHGVEGGYLSLGAALSYDPITQYVLPPNEAWVRQELIDRIRCYPRRILDLGCGTGSMTLMLKQKFPQAEVIGLDFSPYMLAVADDKANAAEVAIAFLQGNAEATNFATESFDVVTAALLFHETPPEVSKNILREGLRLLKSGGEALIFDGNQSTLRQTEWLTEIFEEPYIKAYAKGNLDAWMGAAGFEDVRTEQVWWVHQITRGVKPLPARSPDHPNVAAENNPAFAF</sequence>
<dbReference type="Gene3D" id="3.40.50.150">
    <property type="entry name" value="Vaccinia Virus protein VP39"/>
    <property type="match status" value="1"/>
</dbReference>
<name>A0A951UQ19_9CYAN</name>
<dbReference type="CDD" id="cd02440">
    <property type="entry name" value="AdoMet_MTases"/>
    <property type="match status" value="1"/>
</dbReference>
<dbReference type="InterPro" id="IPR029063">
    <property type="entry name" value="SAM-dependent_MTases_sf"/>
</dbReference>
<proteinExistence type="predicted"/>
<dbReference type="InterPro" id="IPR050508">
    <property type="entry name" value="Methyltransf_Superfamily"/>
</dbReference>
<keyword evidence="3" id="KW-0489">Methyltransferase</keyword>
<accession>A0A951UQ19</accession>
<dbReference type="Proteomes" id="UP000757435">
    <property type="component" value="Unassembled WGS sequence"/>
</dbReference>
<organism evidence="3 4">
    <name type="scientific">Drouetiella hepatica Uher 2000/2452</name>
    <dbReference type="NCBI Taxonomy" id="904376"/>
    <lineage>
        <taxon>Bacteria</taxon>
        <taxon>Bacillati</taxon>
        <taxon>Cyanobacteriota</taxon>
        <taxon>Cyanophyceae</taxon>
        <taxon>Oculatellales</taxon>
        <taxon>Oculatellaceae</taxon>
        <taxon>Drouetiella</taxon>
    </lineage>
</organism>
<evidence type="ECO:0000256" key="1">
    <source>
        <dbReference type="SAM" id="MobiDB-lite"/>
    </source>
</evidence>
<dbReference type="GO" id="GO:0032259">
    <property type="term" value="P:methylation"/>
    <property type="evidence" value="ECO:0007669"/>
    <property type="project" value="UniProtKB-KW"/>
</dbReference>
<dbReference type="SUPFAM" id="SSF53335">
    <property type="entry name" value="S-adenosyl-L-methionine-dependent methyltransferases"/>
    <property type="match status" value="1"/>
</dbReference>
<feature type="region of interest" description="Disordered" evidence="1">
    <location>
        <begin position="266"/>
        <end position="286"/>
    </location>
</feature>
<evidence type="ECO:0000259" key="2">
    <source>
        <dbReference type="Pfam" id="PF13649"/>
    </source>
</evidence>
<dbReference type="PANTHER" id="PTHR42912">
    <property type="entry name" value="METHYLTRANSFERASE"/>
    <property type="match status" value="1"/>
</dbReference>
<evidence type="ECO:0000313" key="3">
    <source>
        <dbReference type="EMBL" id="MBW4661459.1"/>
    </source>
</evidence>
<evidence type="ECO:0000313" key="4">
    <source>
        <dbReference type="Proteomes" id="UP000757435"/>
    </source>
</evidence>
<reference evidence="3" key="1">
    <citation type="submission" date="2021-05" db="EMBL/GenBank/DDBJ databases">
        <authorList>
            <person name="Pietrasiak N."/>
            <person name="Ward R."/>
            <person name="Stajich J.E."/>
            <person name="Kurbessoian T."/>
        </authorList>
    </citation>
    <scope>NUCLEOTIDE SEQUENCE</scope>
    <source>
        <strain evidence="3">UHER 2000/2452</strain>
    </source>
</reference>
<dbReference type="EMBL" id="JAHHHD010000037">
    <property type="protein sequence ID" value="MBW4661459.1"/>
    <property type="molecule type" value="Genomic_DNA"/>
</dbReference>
<dbReference type="AlphaFoldDB" id="A0A951UQ19"/>
<dbReference type="GO" id="GO:0008168">
    <property type="term" value="F:methyltransferase activity"/>
    <property type="evidence" value="ECO:0007669"/>
    <property type="project" value="UniProtKB-KW"/>
</dbReference>
<gene>
    <name evidence="3" type="ORF">KME15_22535</name>
</gene>
<dbReference type="InterPro" id="IPR041698">
    <property type="entry name" value="Methyltransf_25"/>
</dbReference>
<comment type="caution">
    <text evidence="3">The sequence shown here is derived from an EMBL/GenBank/DDBJ whole genome shotgun (WGS) entry which is preliminary data.</text>
</comment>